<dbReference type="PANTHER" id="PTHR47723:SF19">
    <property type="entry name" value="POLYNUCLEOTIDYL TRANSFERASE, RIBONUCLEASE H-LIKE SUPERFAMILY PROTEIN"/>
    <property type="match status" value="1"/>
</dbReference>
<dbReference type="InterPro" id="IPR002156">
    <property type="entry name" value="RNaseH_domain"/>
</dbReference>
<dbReference type="InterPro" id="IPR012337">
    <property type="entry name" value="RNaseH-like_sf"/>
</dbReference>
<keyword evidence="3" id="KW-1185">Reference proteome</keyword>
<protein>
    <recommendedName>
        <fullName evidence="1">RNase H type-1 domain-containing protein</fullName>
    </recommendedName>
</protein>
<dbReference type="GO" id="GO:0003676">
    <property type="term" value="F:nucleic acid binding"/>
    <property type="evidence" value="ECO:0007669"/>
    <property type="project" value="InterPro"/>
</dbReference>
<dbReference type="PANTHER" id="PTHR47723">
    <property type="entry name" value="OS05G0353850 PROTEIN"/>
    <property type="match status" value="1"/>
</dbReference>
<feature type="non-terminal residue" evidence="2">
    <location>
        <position position="1"/>
    </location>
</feature>
<gene>
    <name evidence="2" type="ORF">A4A49_62788</name>
</gene>
<name>A0A314LGV7_NICAT</name>
<dbReference type="InterPro" id="IPR053151">
    <property type="entry name" value="RNase_H-like"/>
</dbReference>
<organism evidence="2 3">
    <name type="scientific">Nicotiana attenuata</name>
    <name type="common">Coyote tobacco</name>
    <dbReference type="NCBI Taxonomy" id="49451"/>
    <lineage>
        <taxon>Eukaryota</taxon>
        <taxon>Viridiplantae</taxon>
        <taxon>Streptophyta</taxon>
        <taxon>Embryophyta</taxon>
        <taxon>Tracheophyta</taxon>
        <taxon>Spermatophyta</taxon>
        <taxon>Magnoliopsida</taxon>
        <taxon>eudicotyledons</taxon>
        <taxon>Gunneridae</taxon>
        <taxon>Pentapetalae</taxon>
        <taxon>asterids</taxon>
        <taxon>lamiids</taxon>
        <taxon>Solanales</taxon>
        <taxon>Solanaceae</taxon>
        <taxon>Nicotianoideae</taxon>
        <taxon>Nicotianeae</taxon>
        <taxon>Nicotiana</taxon>
    </lineage>
</organism>
<evidence type="ECO:0000259" key="1">
    <source>
        <dbReference type="Pfam" id="PF13456"/>
    </source>
</evidence>
<dbReference type="GO" id="GO:0004523">
    <property type="term" value="F:RNA-DNA hybrid ribonuclease activity"/>
    <property type="evidence" value="ECO:0007669"/>
    <property type="project" value="InterPro"/>
</dbReference>
<dbReference type="SUPFAM" id="SSF53098">
    <property type="entry name" value="Ribonuclease H-like"/>
    <property type="match status" value="1"/>
</dbReference>
<dbReference type="Gene3D" id="3.30.420.10">
    <property type="entry name" value="Ribonuclease H-like superfamily/Ribonuclease H"/>
    <property type="match status" value="1"/>
</dbReference>
<evidence type="ECO:0000313" key="2">
    <source>
        <dbReference type="EMBL" id="OIT39804.1"/>
    </source>
</evidence>
<reference evidence="2" key="1">
    <citation type="submission" date="2016-11" db="EMBL/GenBank/DDBJ databases">
        <title>The genome of Nicotiana attenuata.</title>
        <authorList>
            <person name="Xu S."/>
            <person name="Brockmoeller T."/>
            <person name="Gaquerel E."/>
            <person name="Navarro A."/>
            <person name="Kuhl H."/>
            <person name="Gase K."/>
            <person name="Ling Z."/>
            <person name="Zhou W."/>
            <person name="Kreitzer C."/>
            <person name="Stanke M."/>
            <person name="Tang H."/>
            <person name="Lyons E."/>
            <person name="Pandey P."/>
            <person name="Pandey S.P."/>
            <person name="Timmermann B."/>
            <person name="Baldwin I.T."/>
        </authorList>
    </citation>
    <scope>NUCLEOTIDE SEQUENCE [LARGE SCALE GENOMIC DNA]</scope>
    <source>
        <strain evidence="2">UT</strain>
    </source>
</reference>
<dbReference type="EMBL" id="MJEQ01000078">
    <property type="protein sequence ID" value="OIT39804.1"/>
    <property type="molecule type" value="Genomic_DNA"/>
</dbReference>
<dbReference type="Pfam" id="PF13456">
    <property type="entry name" value="RVT_3"/>
    <property type="match status" value="1"/>
</dbReference>
<dbReference type="InterPro" id="IPR036397">
    <property type="entry name" value="RNaseH_sf"/>
</dbReference>
<dbReference type="Proteomes" id="UP000187609">
    <property type="component" value="Unassembled WGS sequence"/>
</dbReference>
<dbReference type="Gramene" id="OIT39804">
    <property type="protein sequence ID" value="OIT39804"/>
    <property type="gene ID" value="A4A49_62788"/>
</dbReference>
<dbReference type="STRING" id="49451.A0A314LGV7"/>
<evidence type="ECO:0000313" key="3">
    <source>
        <dbReference type="Proteomes" id="UP000187609"/>
    </source>
</evidence>
<dbReference type="CDD" id="cd06222">
    <property type="entry name" value="RNase_H_like"/>
    <property type="match status" value="1"/>
</dbReference>
<feature type="non-terminal residue" evidence="2">
    <location>
        <position position="146"/>
    </location>
</feature>
<sequence>SKTTQTWGGGGGEGMGGVFRNDRGDWLFGFQHSKPSSSPLQSELEALKLGLSIALKYGFSPLIVETDATELIRILHSNAMPYTSIITNCRWLMLQLKHPKITHNFREGNKVAHKMAKDGLKHARKNQVFVNPLPLVLNNLAMNRNG</sequence>
<proteinExistence type="predicted"/>
<feature type="domain" description="RNase H type-1" evidence="1">
    <location>
        <begin position="14"/>
        <end position="118"/>
    </location>
</feature>
<dbReference type="AlphaFoldDB" id="A0A314LGV7"/>
<dbReference type="InterPro" id="IPR044730">
    <property type="entry name" value="RNase_H-like_dom_plant"/>
</dbReference>
<comment type="caution">
    <text evidence="2">The sequence shown here is derived from an EMBL/GenBank/DDBJ whole genome shotgun (WGS) entry which is preliminary data.</text>
</comment>
<accession>A0A314LGV7</accession>
<dbReference type="SMR" id="A0A314LGV7"/>